<dbReference type="Proteomes" id="UP000467124">
    <property type="component" value="Unassembled WGS sequence"/>
</dbReference>
<proteinExistence type="predicted"/>
<name>A0A7K2IPC8_9ACTN</name>
<dbReference type="AlphaFoldDB" id="A0A7K2IPC8"/>
<dbReference type="Gene3D" id="3.30.70.1230">
    <property type="entry name" value="Nucleotide cyclase"/>
    <property type="match status" value="1"/>
</dbReference>
<accession>A0A7K2IPC8</accession>
<sequence>MIEHRPLRRLVVTFDAERYSHRDHDGQRDVQTGITEVMRAADPEQRLRSLEWDRQPQGDAILAVLPPGTVEAEAISDFIGGLYSALHHHNRSRNEAYRLRLRVSFDQGNIAVGDNGFVGNAVVAACRVRDSDLLRDALAHNPEADLVVAVSDSVYTDVVAHGEHELYRWEFTRRTAEAKNFSAPVWLHVPEVREDERGRGASPGKSPVAPTTDGFSFTEVDLRDSQGANLGRVGGDFNNHFG</sequence>
<evidence type="ECO:0000256" key="1">
    <source>
        <dbReference type="SAM" id="MobiDB-lite"/>
    </source>
</evidence>
<dbReference type="EMBL" id="WWHY01000001">
    <property type="protein sequence ID" value="MYR31831.1"/>
    <property type="molecule type" value="Genomic_DNA"/>
</dbReference>
<dbReference type="RefSeq" id="WP_161110481.1">
    <property type="nucleotide sequence ID" value="NZ_JBHYPC010000002.1"/>
</dbReference>
<gene>
    <name evidence="2" type="ORF">GTW20_05975</name>
</gene>
<reference evidence="2 3" key="1">
    <citation type="journal article" date="2019" name="Nat. Commun.">
        <title>The antimicrobial potential of Streptomyces from insect microbiomes.</title>
        <authorList>
            <person name="Chevrette M.G."/>
            <person name="Carlson C.M."/>
            <person name="Ortega H.E."/>
            <person name="Thomas C."/>
            <person name="Ananiev G.E."/>
            <person name="Barns K.J."/>
            <person name="Book A.J."/>
            <person name="Cagnazzo J."/>
            <person name="Carlos C."/>
            <person name="Flanigan W."/>
            <person name="Grubbs K.J."/>
            <person name="Horn H.A."/>
            <person name="Hoffmann F.M."/>
            <person name="Klassen J.L."/>
            <person name="Knack J.J."/>
            <person name="Lewin G.R."/>
            <person name="McDonald B.R."/>
            <person name="Muller L."/>
            <person name="Melo W.G.P."/>
            <person name="Pinto-Tomas A.A."/>
            <person name="Schmitz A."/>
            <person name="Wendt-Pienkowski E."/>
            <person name="Wildman S."/>
            <person name="Zhao M."/>
            <person name="Zhang F."/>
            <person name="Bugni T.S."/>
            <person name="Andes D.R."/>
            <person name="Pupo M.T."/>
            <person name="Currie C.R."/>
        </authorList>
    </citation>
    <scope>NUCLEOTIDE SEQUENCE [LARGE SCALE GENOMIC DNA]</scope>
    <source>
        <strain evidence="2 3">SID5840</strain>
    </source>
</reference>
<dbReference type="InterPro" id="IPR029787">
    <property type="entry name" value="Nucleotide_cyclase"/>
</dbReference>
<comment type="caution">
    <text evidence="2">The sequence shown here is derived from an EMBL/GenBank/DDBJ whole genome shotgun (WGS) entry which is preliminary data.</text>
</comment>
<organism evidence="2 3">
    <name type="scientific">Nocardiopsis alba</name>
    <dbReference type="NCBI Taxonomy" id="53437"/>
    <lineage>
        <taxon>Bacteria</taxon>
        <taxon>Bacillati</taxon>
        <taxon>Actinomycetota</taxon>
        <taxon>Actinomycetes</taxon>
        <taxon>Streptosporangiales</taxon>
        <taxon>Nocardiopsidaceae</taxon>
        <taxon>Nocardiopsis</taxon>
    </lineage>
</organism>
<protein>
    <submittedName>
        <fullName evidence="2">Uncharacterized protein</fullName>
    </submittedName>
</protein>
<evidence type="ECO:0000313" key="3">
    <source>
        <dbReference type="Proteomes" id="UP000467124"/>
    </source>
</evidence>
<evidence type="ECO:0000313" key="2">
    <source>
        <dbReference type="EMBL" id="MYR31831.1"/>
    </source>
</evidence>
<feature type="region of interest" description="Disordered" evidence="1">
    <location>
        <begin position="194"/>
        <end position="215"/>
    </location>
</feature>